<gene>
    <name evidence="2" type="ORF">BaRGS_00019543</name>
</gene>
<protein>
    <recommendedName>
        <fullName evidence="4">Secreted protein</fullName>
    </recommendedName>
</protein>
<accession>A0ABD0KPJ8</accession>
<evidence type="ECO:0000313" key="3">
    <source>
        <dbReference type="Proteomes" id="UP001519460"/>
    </source>
</evidence>
<feature type="chain" id="PRO_5044878338" description="Secreted protein" evidence="1">
    <location>
        <begin position="19"/>
        <end position="142"/>
    </location>
</feature>
<name>A0ABD0KPJ8_9CAEN</name>
<organism evidence="2 3">
    <name type="scientific">Batillaria attramentaria</name>
    <dbReference type="NCBI Taxonomy" id="370345"/>
    <lineage>
        <taxon>Eukaryota</taxon>
        <taxon>Metazoa</taxon>
        <taxon>Spiralia</taxon>
        <taxon>Lophotrochozoa</taxon>
        <taxon>Mollusca</taxon>
        <taxon>Gastropoda</taxon>
        <taxon>Caenogastropoda</taxon>
        <taxon>Sorbeoconcha</taxon>
        <taxon>Cerithioidea</taxon>
        <taxon>Batillariidae</taxon>
        <taxon>Batillaria</taxon>
    </lineage>
</organism>
<dbReference type="AlphaFoldDB" id="A0ABD0KPJ8"/>
<proteinExistence type="predicted"/>
<reference evidence="2 3" key="1">
    <citation type="journal article" date="2023" name="Sci. Data">
        <title>Genome assembly of the Korean intertidal mud-creeper Batillaria attramentaria.</title>
        <authorList>
            <person name="Patra A.K."/>
            <person name="Ho P.T."/>
            <person name="Jun S."/>
            <person name="Lee S.J."/>
            <person name="Kim Y."/>
            <person name="Won Y.J."/>
        </authorList>
    </citation>
    <scope>NUCLEOTIDE SEQUENCE [LARGE SCALE GENOMIC DNA]</scope>
    <source>
        <strain evidence="2">Wonlab-2016</strain>
    </source>
</reference>
<dbReference type="Proteomes" id="UP001519460">
    <property type="component" value="Unassembled WGS sequence"/>
</dbReference>
<keyword evidence="1" id="KW-0732">Signal</keyword>
<evidence type="ECO:0000313" key="2">
    <source>
        <dbReference type="EMBL" id="KAK7489165.1"/>
    </source>
</evidence>
<evidence type="ECO:0000256" key="1">
    <source>
        <dbReference type="SAM" id="SignalP"/>
    </source>
</evidence>
<dbReference type="EMBL" id="JACVVK020000141">
    <property type="protein sequence ID" value="KAK7489165.1"/>
    <property type="molecule type" value="Genomic_DNA"/>
</dbReference>
<sequence>MEILSIGALLLLLNPSKAALNTWLYFDSTCYMLIPRGKIIKSKGECKMAEPRTVKHFEFLQRTLEKRKISGYTLGIKRIKGTRVGVGVNSRLHSVLRRQLSSAPLRVSGKLHAIWPLLVPTTVRTPSVWCQKISPWGVLAPT</sequence>
<feature type="signal peptide" evidence="1">
    <location>
        <begin position="1"/>
        <end position="18"/>
    </location>
</feature>
<comment type="caution">
    <text evidence="2">The sequence shown here is derived from an EMBL/GenBank/DDBJ whole genome shotgun (WGS) entry which is preliminary data.</text>
</comment>
<keyword evidence="3" id="KW-1185">Reference proteome</keyword>
<evidence type="ECO:0008006" key="4">
    <source>
        <dbReference type="Google" id="ProtNLM"/>
    </source>
</evidence>